<reference evidence="8" key="2">
    <citation type="submission" date="2020-02" db="EMBL/GenBank/DDBJ databases">
        <authorList>
            <person name="Gilchrist C.L.M."/>
            <person name="Chooi Y.-H."/>
        </authorList>
    </citation>
    <scope>NUCLEOTIDE SEQUENCE</scope>
    <source>
        <strain evidence="8">MST-FP2251</strain>
    </source>
</reference>
<gene>
    <name evidence="8" type="primary">ARP6</name>
    <name evidence="8" type="ORF">FE257_009757</name>
</gene>
<keyword evidence="4" id="KW-0963">Cytoplasm</keyword>
<evidence type="ECO:0000256" key="6">
    <source>
        <dbReference type="ARBA" id="ARBA00063309"/>
    </source>
</evidence>
<organism evidence="8 9">
    <name type="scientific">Aspergillus nanangensis</name>
    <dbReference type="NCBI Taxonomy" id="2582783"/>
    <lineage>
        <taxon>Eukaryota</taxon>
        <taxon>Fungi</taxon>
        <taxon>Dikarya</taxon>
        <taxon>Ascomycota</taxon>
        <taxon>Pezizomycotina</taxon>
        <taxon>Eurotiomycetes</taxon>
        <taxon>Eurotiomycetidae</taxon>
        <taxon>Eurotiales</taxon>
        <taxon>Aspergillaceae</taxon>
        <taxon>Aspergillus</taxon>
        <taxon>Aspergillus subgen. Circumdati</taxon>
    </lineage>
</organism>
<dbReference type="Gene3D" id="2.30.36.70">
    <property type="entry name" value="Actin, Chain A, domain 2"/>
    <property type="match status" value="1"/>
</dbReference>
<dbReference type="CDD" id="cd10210">
    <property type="entry name" value="ASKHA_NBD_Arp6"/>
    <property type="match status" value="1"/>
</dbReference>
<dbReference type="Gene3D" id="3.30.420.40">
    <property type="match status" value="2"/>
</dbReference>
<comment type="similarity">
    <text evidence="2">Belongs to the actin family. ARP6 subfamily.</text>
</comment>
<comment type="caution">
    <text evidence="8">The sequence shown here is derived from an EMBL/GenBank/DDBJ whole genome shotgun (WGS) entry which is preliminary data.</text>
</comment>
<evidence type="ECO:0000256" key="2">
    <source>
        <dbReference type="ARBA" id="ARBA00005665"/>
    </source>
</evidence>
<evidence type="ECO:0000313" key="8">
    <source>
        <dbReference type="EMBL" id="KAF9887664.1"/>
    </source>
</evidence>
<dbReference type="Proteomes" id="UP001194746">
    <property type="component" value="Unassembled WGS sequence"/>
</dbReference>
<evidence type="ECO:0000256" key="5">
    <source>
        <dbReference type="ARBA" id="ARBA00025222"/>
    </source>
</evidence>
<dbReference type="FunFam" id="2.30.36.70:FF:000011">
    <property type="entry name" value="Actin family protein"/>
    <property type="match status" value="1"/>
</dbReference>
<protein>
    <recommendedName>
        <fullName evidence="3">Actin-like protein ARP6</fullName>
    </recommendedName>
    <alternativeName>
        <fullName evidence="7">Actin-like protein arp6</fullName>
    </alternativeName>
</protein>
<dbReference type="Pfam" id="PF00022">
    <property type="entry name" value="Actin"/>
    <property type="match status" value="1"/>
</dbReference>
<comment type="subcellular location">
    <subcellularLocation>
        <location evidence="1">Cytoplasm</location>
    </subcellularLocation>
</comment>
<dbReference type="SUPFAM" id="SSF53067">
    <property type="entry name" value="Actin-like ATPase domain"/>
    <property type="match status" value="2"/>
</dbReference>
<comment type="function">
    <text evidence="5">Component of the SWR1 complex which mediates the ATP-dependent exchange of histone H2A for the H2A variant HZT1 leading to transcriptional regulation of selected genes by chromatin remodeling. Involved in chromosome stability.</text>
</comment>
<dbReference type="AlphaFoldDB" id="A0AAD4CJF4"/>
<evidence type="ECO:0000256" key="3">
    <source>
        <dbReference type="ARBA" id="ARBA00018633"/>
    </source>
</evidence>
<evidence type="ECO:0000313" key="9">
    <source>
        <dbReference type="Proteomes" id="UP001194746"/>
    </source>
</evidence>
<dbReference type="SMART" id="SM00268">
    <property type="entry name" value="ACTIN"/>
    <property type="match status" value="1"/>
</dbReference>
<dbReference type="InterPro" id="IPR004000">
    <property type="entry name" value="Actin"/>
</dbReference>
<dbReference type="EMBL" id="VCAU01000058">
    <property type="protein sequence ID" value="KAF9887664.1"/>
    <property type="molecule type" value="Genomic_DNA"/>
</dbReference>
<dbReference type="PANTHER" id="PTHR11937">
    <property type="entry name" value="ACTIN"/>
    <property type="match status" value="1"/>
</dbReference>
<keyword evidence="9" id="KW-1185">Reference proteome</keyword>
<proteinExistence type="inferred from homology"/>
<sequence length="470" mass="52081">MGTAKPRPPGRASIAKVQSLPEKTFIIDNGAHTMKAGYAPDSLSSEEGTGTLSACSTIPNALVKTRANRTYIGSQLNTQVTDWNELMFRRPVEKGYIVNWEAQKEIWEHSFFDEKSVRSKNLQITNPDETTLLLTEAPNALPALQKNADEIVMEEWGFGGYLRSIGPALNAWNEIQSLFGDPIPENSRLTASPTECLLVIDSGYSHTMVTPVYNGQPLQRGIRRLDIGGKHLTNYLKEVVSVRQYNMVDETYIMNEVKEAVCFVSNDFAKDMERTWKGNRKRGQPEPGEGITVDYVLPDPNAAKKGFMRPHEPLMNAKKGKSAISGASAEALSEDALVLGNERFVIPEVLFTPRDIGMKQAGIPDMVLQSLSVLPTGLHPAFLANVLVVGGNALLPGFMDRLETELRQAASAECVVRVRRPEDPIRFTWLGASRLATNKDELQKYAITRQEYQEHGSSWAGRKFSGAMQL</sequence>
<dbReference type="FunFam" id="3.90.640.10:FF:000014">
    <property type="entry name" value="Putative actin-related protein 6"/>
    <property type="match status" value="1"/>
</dbReference>
<dbReference type="InterPro" id="IPR043129">
    <property type="entry name" value="ATPase_NBD"/>
</dbReference>
<accession>A0AAD4CJF4</accession>
<evidence type="ECO:0000256" key="1">
    <source>
        <dbReference type="ARBA" id="ARBA00004496"/>
    </source>
</evidence>
<name>A0AAD4CJF4_ASPNN</name>
<comment type="subunit">
    <text evidence="6">Component of the SWR1 chromatin remodeling complex.</text>
</comment>
<dbReference type="FunFam" id="3.30.420.40:FF:000058">
    <property type="entry name" value="Putative actin-related protein 5"/>
    <property type="match status" value="1"/>
</dbReference>
<dbReference type="GO" id="GO:0005737">
    <property type="term" value="C:cytoplasm"/>
    <property type="evidence" value="ECO:0007669"/>
    <property type="project" value="UniProtKB-SubCell"/>
</dbReference>
<evidence type="ECO:0000256" key="7">
    <source>
        <dbReference type="ARBA" id="ARBA00073820"/>
    </source>
</evidence>
<reference evidence="8" key="1">
    <citation type="journal article" date="2019" name="Beilstein J. Org. Chem.">
        <title>Nanangenines: drimane sesquiterpenoids as the dominant metabolite cohort of a novel Australian fungus, Aspergillus nanangensis.</title>
        <authorList>
            <person name="Lacey H.J."/>
            <person name="Gilchrist C.L.M."/>
            <person name="Crombie A."/>
            <person name="Kalaitzis J.A."/>
            <person name="Vuong D."/>
            <person name="Rutledge P.J."/>
            <person name="Turner P."/>
            <person name="Pitt J.I."/>
            <person name="Lacey E."/>
            <person name="Chooi Y.H."/>
            <person name="Piggott A.M."/>
        </authorList>
    </citation>
    <scope>NUCLEOTIDE SEQUENCE</scope>
    <source>
        <strain evidence="8">MST-FP2251</strain>
    </source>
</reference>
<dbReference type="GO" id="GO:0005634">
    <property type="term" value="C:nucleus"/>
    <property type="evidence" value="ECO:0007669"/>
    <property type="project" value="UniProtKB-ARBA"/>
</dbReference>
<evidence type="ECO:0000256" key="4">
    <source>
        <dbReference type="ARBA" id="ARBA00022490"/>
    </source>
</evidence>
<dbReference type="Gene3D" id="3.90.640.10">
    <property type="entry name" value="Actin, Chain A, domain 4"/>
    <property type="match status" value="1"/>
</dbReference>